<evidence type="ECO:0000256" key="7">
    <source>
        <dbReference type="PIRSR" id="PIRSR600715-1"/>
    </source>
</evidence>
<feature type="transmembrane region" description="Helical" evidence="8">
    <location>
        <begin position="168"/>
        <end position="185"/>
    </location>
</feature>
<dbReference type="Proteomes" id="UP000012081">
    <property type="component" value="Unassembled WGS sequence"/>
</dbReference>
<keyword evidence="4 8" id="KW-0812">Transmembrane</keyword>
<proteinExistence type="predicted"/>
<dbReference type="CDD" id="cd06853">
    <property type="entry name" value="GT_WecA_like"/>
    <property type="match status" value="1"/>
</dbReference>
<dbReference type="GO" id="GO:0009103">
    <property type="term" value="P:lipopolysaccharide biosynthetic process"/>
    <property type="evidence" value="ECO:0007669"/>
    <property type="project" value="TreeGrafter"/>
</dbReference>
<reference evidence="9 10" key="1">
    <citation type="submission" date="2013-03" db="EMBL/GenBank/DDBJ databases">
        <title>Assembly of a new bacterial strain Brevibacillus borstelensis AK1.</title>
        <authorList>
            <person name="Rajan I."/>
            <person name="PoliReddy D."/>
            <person name="Sugumar T."/>
            <person name="Rathinam K."/>
            <person name="Alqarawi S."/>
            <person name="Khalil A.B."/>
            <person name="Sivakumar N."/>
        </authorList>
    </citation>
    <scope>NUCLEOTIDE SEQUENCE [LARGE SCALE GENOMIC DNA]</scope>
    <source>
        <strain evidence="9 10">AK1</strain>
    </source>
</reference>
<keyword evidence="3 9" id="KW-0808">Transferase</keyword>
<feature type="transmembrane region" description="Helical" evidence="8">
    <location>
        <begin position="100"/>
        <end position="121"/>
    </location>
</feature>
<feature type="transmembrane region" description="Helical" evidence="8">
    <location>
        <begin position="47"/>
        <end position="64"/>
    </location>
</feature>
<comment type="subcellular location">
    <subcellularLocation>
        <location evidence="1">Cell membrane</location>
        <topology evidence="1">Multi-pass membrane protein</topology>
    </subcellularLocation>
</comment>
<dbReference type="GO" id="GO:0046872">
    <property type="term" value="F:metal ion binding"/>
    <property type="evidence" value="ECO:0007669"/>
    <property type="project" value="UniProtKB-KW"/>
</dbReference>
<dbReference type="GO" id="GO:0005886">
    <property type="term" value="C:plasma membrane"/>
    <property type="evidence" value="ECO:0007669"/>
    <property type="project" value="UniProtKB-SubCell"/>
</dbReference>
<comment type="caution">
    <text evidence="9">The sequence shown here is derived from an EMBL/GenBank/DDBJ whole genome shotgun (WGS) entry which is preliminary data.</text>
</comment>
<dbReference type="RefSeq" id="WP_003389398.1">
    <property type="nucleotide sequence ID" value="NZ_APBN01000006.1"/>
</dbReference>
<organism evidence="9 10">
    <name type="scientific">Brevibacillus borstelensis AK1</name>
    <dbReference type="NCBI Taxonomy" id="1300222"/>
    <lineage>
        <taxon>Bacteria</taxon>
        <taxon>Bacillati</taxon>
        <taxon>Bacillota</taxon>
        <taxon>Bacilli</taxon>
        <taxon>Bacillales</taxon>
        <taxon>Paenibacillaceae</taxon>
        <taxon>Brevibacillus</taxon>
    </lineage>
</organism>
<evidence type="ECO:0000256" key="6">
    <source>
        <dbReference type="ARBA" id="ARBA00023136"/>
    </source>
</evidence>
<feature type="transmembrane region" description="Helical" evidence="8">
    <location>
        <begin position="6"/>
        <end position="26"/>
    </location>
</feature>
<evidence type="ECO:0000256" key="1">
    <source>
        <dbReference type="ARBA" id="ARBA00004651"/>
    </source>
</evidence>
<dbReference type="InterPro" id="IPR000715">
    <property type="entry name" value="Glycosyl_transferase_4"/>
</dbReference>
<dbReference type="STRING" id="1300222.I532_15761"/>
<keyword evidence="6 8" id="KW-0472">Membrane</keyword>
<feature type="transmembrane region" description="Helical" evidence="8">
    <location>
        <begin position="241"/>
        <end position="259"/>
    </location>
</feature>
<dbReference type="PANTHER" id="PTHR22926">
    <property type="entry name" value="PHOSPHO-N-ACETYLMURAMOYL-PENTAPEPTIDE-TRANSFERASE"/>
    <property type="match status" value="1"/>
</dbReference>
<keyword evidence="7" id="KW-0479">Metal-binding</keyword>
<evidence type="ECO:0000313" key="10">
    <source>
        <dbReference type="Proteomes" id="UP000012081"/>
    </source>
</evidence>
<keyword evidence="2" id="KW-1003">Cell membrane</keyword>
<comment type="cofactor">
    <cofactor evidence="7">
        <name>Mg(2+)</name>
        <dbReference type="ChEBI" id="CHEBI:18420"/>
    </cofactor>
</comment>
<dbReference type="Pfam" id="PF00953">
    <property type="entry name" value="Glycos_transf_4"/>
    <property type="match status" value="1"/>
</dbReference>
<dbReference type="AlphaFoldDB" id="M8DEA4"/>
<sequence length="321" mass="34757">MLSYLVPGVAVFFLVWLLMPAARAIAWKTKLLDIPQGRKGHTRPMPLSGGLAMFVGVAVVTIFFAGLQKLVAVLIIGSLLLMAVGWADDAYKARRKEFPALPKLLVQVLVGLLAFVCDIRFRGISFPWLGGDTGDYYLFPVWLSCLATVIWITGLINMVNFLDGVDGLASGATVFSAITLFFLAYVKGQGLTALIAVVLAGAALAFLRFNFFPAQMFMGDMGSMFLGYALALISLEGAMKGATLITLVVTVLALGLPVVDTVQVMISRALAGSPMYQADRRHVHHRLMSLGLSAKQTVVVLYVVSFIFSALSLLLFFWIIP</sequence>
<feature type="transmembrane region" description="Helical" evidence="8">
    <location>
        <begin position="136"/>
        <end position="156"/>
    </location>
</feature>
<feature type="binding site" evidence="7">
    <location>
        <position position="220"/>
    </location>
    <ligand>
        <name>Mg(2+)</name>
        <dbReference type="ChEBI" id="CHEBI:18420"/>
    </ligand>
</feature>
<protein>
    <submittedName>
        <fullName evidence="9">UDP-phosphate N-acetylgalactosaminyl-1-phosphate transferase</fullName>
    </submittedName>
</protein>
<evidence type="ECO:0000256" key="8">
    <source>
        <dbReference type="SAM" id="Phobius"/>
    </source>
</evidence>
<gene>
    <name evidence="9" type="ORF">I532_15761</name>
</gene>
<feature type="transmembrane region" description="Helical" evidence="8">
    <location>
        <begin position="191"/>
        <end position="209"/>
    </location>
</feature>
<keyword evidence="10" id="KW-1185">Reference proteome</keyword>
<feature type="transmembrane region" description="Helical" evidence="8">
    <location>
        <begin position="70"/>
        <end position="88"/>
    </location>
</feature>
<dbReference type="PATRIC" id="fig|1300222.3.peg.3296"/>
<feature type="binding site" evidence="7">
    <location>
        <position position="160"/>
    </location>
    <ligand>
        <name>Mg(2+)</name>
        <dbReference type="ChEBI" id="CHEBI:18420"/>
    </ligand>
</feature>
<name>M8DEA4_9BACL</name>
<dbReference type="GeneID" id="89501787"/>
<keyword evidence="5 8" id="KW-1133">Transmembrane helix</keyword>
<evidence type="ECO:0000256" key="5">
    <source>
        <dbReference type="ARBA" id="ARBA00022989"/>
    </source>
</evidence>
<dbReference type="GO" id="GO:0016780">
    <property type="term" value="F:phosphotransferase activity, for other substituted phosphate groups"/>
    <property type="evidence" value="ECO:0007669"/>
    <property type="project" value="InterPro"/>
</dbReference>
<evidence type="ECO:0000256" key="4">
    <source>
        <dbReference type="ARBA" id="ARBA00022692"/>
    </source>
</evidence>
<evidence type="ECO:0000256" key="3">
    <source>
        <dbReference type="ARBA" id="ARBA00022679"/>
    </source>
</evidence>
<evidence type="ECO:0000256" key="2">
    <source>
        <dbReference type="ARBA" id="ARBA00022475"/>
    </source>
</evidence>
<dbReference type="EMBL" id="APBN01000006">
    <property type="protein sequence ID" value="EMT51813.1"/>
    <property type="molecule type" value="Genomic_DNA"/>
</dbReference>
<feature type="transmembrane region" description="Helical" evidence="8">
    <location>
        <begin position="298"/>
        <end position="320"/>
    </location>
</feature>
<accession>M8DEA4</accession>
<evidence type="ECO:0000313" key="9">
    <source>
        <dbReference type="EMBL" id="EMT51813.1"/>
    </source>
</evidence>
<dbReference type="GO" id="GO:0071555">
    <property type="term" value="P:cell wall organization"/>
    <property type="evidence" value="ECO:0007669"/>
    <property type="project" value="TreeGrafter"/>
</dbReference>
<dbReference type="PANTHER" id="PTHR22926:SF3">
    <property type="entry name" value="UNDECAPRENYL-PHOSPHATE ALPHA-N-ACETYLGLUCOSAMINYL 1-PHOSPHATE TRANSFERASE"/>
    <property type="match status" value="1"/>
</dbReference>
<keyword evidence="7" id="KW-0460">Magnesium</keyword>
<dbReference type="GO" id="GO:0044038">
    <property type="term" value="P:cell wall macromolecule biosynthetic process"/>
    <property type="evidence" value="ECO:0007669"/>
    <property type="project" value="TreeGrafter"/>
</dbReference>